<proteinExistence type="predicted"/>
<feature type="region of interest" description="Disordered" evidence="1">
    <location>
        <begin position="1"/>
        <end position="61"/>
    </location>
</feature>
<evidence type="ECO:0000256" key="1">
    <source>
        <dbReference type="SAM" id="MobiDB-lite"/>
    </source>
</evidence>
<comment type="caution">
    <text evidence="3">The sequence shown here is derived from an EMBL/GenBank/DDBJ whole genome shotgun (WGS) entry which is preliminary data.</text>
</comment>
<dbReference type="Proteomes" id="UP001211907">
    <property type="component" value="Unassembled WGS sequence"/>
</dbReference>
<feature type="domain" description="TRF2-interacting telomeric protein/Rap1 C-terminal" evidence="2">
    <location>
        <begin position="572"/>
        <end position="652"/>
    </location>
</feature>
<protein>
    <recommendedName>
        <fullName evidence="2">TRF2-interacting telomeric protein/Rap1 C-terminal domain-containing protein</fullName>
    </recommendedName>
</protein>
<reference evidence="3" key="1">
    <citation type="submission" date="2020-05" db="EMBL/GenBank/DDBJ databases">
        <title>Phylogenomic resolution of chytrid fungi.</title>
        <authorList>
            <person name="Stajich J.E."/>
            <person name="Amses K."/>
            <person name="Simmons R."/>
            <person name="Seto K."/>
            <person name="Myers J."/>
            <person name="Bonds A."/>
            <person name="Quandt C.A."/>
            <person name="Barry K."/>
            <person name="Liu P."/>
            <person name="Grigoriev I."/>
            <person name="Longcore J.E."/>
            <person name="James T.Y."/>
        </authorList>
    </citation>
    <scope>NUCLEOTIDE SEQUENCE</scope>
    <source>
        <strain evidence="3">JEL0513</strain>
    </source>
</reference>
<name>A0AAD5SRZ3_9FUNG</name>
<feature type="compositionally biased region" description="Polar residues" evidence="1">
    <location>
        <begin position="125"/>
        <end position="149"/>
    </location>
</feature>
<dbReference type="AlphaFoldDB" id="A0AAD5SRZ3"/>
<feature type="non-terminal residue" evidence="3">
    <location>
        <position position="1088"/>
    </location>
</feature>
<evidence type="ECO:0000259" key="2">
    <source>
        <dbReference type="Pfam" id="PF11626"/>
    </source>
</evidence>
<gene>
    <name evidence="3" type="ORF">HK100_007163</name>
</gene>
<feature type="region of interest" description="Disordered" evidence="1">
    <location>
        <begin position="418"/>
        <end position="559"/>
    </location>
</feature>
<accession>A0AAD5SRZ3</accession>
<dbReference type="InterPro" id="IPR038104">
    <property type="entry name" value="Rap1_C_sf"/>
</dbReference>
<dbReference type="Gene3D" id="1.10.10.2170">
    <property type="match status" value="1"/>
</dbReference>
<feature type="compositionally biased region" description="Polar residues" evidence="1">
    <location>
        <begin position="44"/>
        <end position="54"/>
    </location>
</feature>
<dbReference type="EMBL" id="JADGJH010003365">
    <property type="protein sequence ID" value="KAJ3091488.1"/>
    <property type="molecule type" value="Genomic_DNA"/>
</dbReference>
<feature type="compositionally biased region" description="Polar residues" evidence="1">
    <location>
        <begin position="91"/>
        <end position="111"/>
    </location>
</feature>
<organism evidence="3 4">
    <name type="scientific">Physocladia obscura</name>
    <dbReference type="NCBI Taxonomy" id="109957"/>
    <lineage>
        <taxon>Eukaryota</taxon>
        <taxon>Fungi</taxon>
        <taxon>Fungi incertae sedis</taxon>
        <taxon>Chytridiomycota</taxon>
        <taxon>Chytridiomycota incertae sedis</taxon>
        <taxon>Chytridiomycetes</taxon>
        <taxon>Chytridiales</taxon>
        <taxon>Chytriomycetaceae</taxon>
        <taxon>Physocladia</taxon>
    </lineage>
</organism>
<feature type="compositionally biased region" description="Low complexity" evidence="1">
    <location>
        <begin position="10"/>
        <end position="22"/>
    </location>
</feature>
<evidence type="ECO:0000313" key="4">
    <source>
        <dbReference type="Proteomes" id="UP001211907"/>
    </source>
</evidence>
<feature type="region of interest" description="Disordered" evidence="1">
    <location>
        <begin position="243"/>
        <end position="316"/>
    </location>
</feature>
<feature type="compositionally biased region" description="Low complexity" evidence="1">
    <location>
        <begin position="285"/>
        <end position="295"/>
    </location>
</feature>
<feature type="compositionally biased region" description="Basic and acidic residues" evidence="1">
    <location>
        <begin position="260"/>
        <end position="284"/>
    </location>
</feature>
<evidence type="ECO:0000313" key="3">
    <source>
        <dbReference type="EMBL" id="KAJ3091488.1"/>
    </source>
</evidence>
<keyword evidence="4" id="KW-1185">Reference proteome</keyword>
<sequence>MNNNVSNLPQAQEQQQQQQQYQLKKSSQIRLHIPHNFPKELHPNSGNIPVTFSQGKHAHSVDGLESGSANIFDSPSIRAAALSRTRPAVNSDGNVFDGTSSKQSSGNNIQLEESPKTFSRKSAEASPNSNSAKSNIRIQLPSVSQSNIPESPEKPTMKPKVPSVTQVVVDLTLDDDDLPVAMTKQQTPSKGEIISNGDVDVVPSLVKSTVKSSQREFSNENKSNGVFVQKSVVKAKAYSSDIVKKSPTQMPTLISHLQRPQKESQEKSQEKPQEELQQKSREQSPEQSQIQSQEQPDNRLLFIPQTPVKEKSSTKFDSEDVMAGFEYITKKMENPLLRAFVKRNSGGVPRRTSLGADVAAVIAAASPLKSKVEDKKRRRKSGTDELIDVLHSSRPSAELRLIENTTQKRIKTDILLSNDEFESERNEQNYLSQEFNEQENGADLKNEASLENVGKITESGTLEESKQQNDRKDEKEEEIYVIKEIRPKDIPVAHSATRPQPSSNISPSRQKNDDEIVVEDSDEEGRREDSLDGFSRLFEFTQPTSPPEKKVSREDYDSEDEATAQMYARLTEEFNMPYEKIGEALEMSSGSEIRARQILLVNFKCEELDDGLLKLIFTAEDDAILQGDDENAMKELIERKGEKMVNARQKFLVVPMLLQFGLQHLGLDSRRRPPVFDDVTVLGFAADGIILRLSMLIPLPLSAPLPHWFFAGVAEPPTLLISWRRSNRNKDNSNDTKSELNGTAAASKLYPLVQVTLSDPITVGGGETDALAFKQERVDVRFVDVDALRKLVRRMSLQIKKGGAVDELFIHVSMKVSIQVMGFIIWPKVSLAREIDVAPLIEIARQHKLFSESTINPASFIPPPLVPENIPDFLGLDSVSISSSSLLAPAAESAGSRPQIGPLHLYKSGTRKIRASPQSQEFHRIGIEGLFPNPKIHRLSTTTTSFGSVKSGIRATFSPLAPSLHLTIARVDFNVHLNNEKVASGTVGRFELGNGNLVSDLNVEVLPDVAVGGARGMIRGALGGARGLFRGVIVGALSGFTGGEFGDGSTVVNIDGINVYAHDENGDEINVIWIRELVAVVDLEVDIN</sequence>
<feature type="region of interest" description="Disordered" evidence="1">
    <location>
        <begin position="84"/>
        <end position="161"/>
    </location>
</feature>
<feature type="compositionally biased region" description="Polar residues" evidence="1">
    <location>
        <begin position="497"/>
        <end position="509"/>
    </location>
</feature>
<feature type="compositionally biased region" description="Polar residues" evidence="1">
    <location>
        <begin position="428"/>
        <end position="439"/>
    </location>
</feature>
<dbReference type="InterPro" id="IPR021661">
    <property type="entry name" value="Rap1_C"/>
</dbReference>
<feature type="compositionally biased region" description="Basic and acidic residues" evidence="1">
    <location>
        <begin position="463"/>
        <end position="491"/>
    </location>
</feature>
<dbReference type="Pfam" id="PF11626">
    <property type="entry name" value="Rap1_C"/>
    <property type="match status" value="1"/>
</dbReference>